<protein>
    <submittedName>
        <fullName evidence="1">Uncharacterized protein</fullName>
    </submittedName>
</protein>
<accession>A0ABU6PPB1</accession>
<dbReference type="RefSeq" id="WP_328274776.1">
    <property type="nucleotide sequence ID" value="NZ_JARTLD010000003.1"/>
</dbReference>
<evidence type="ECO:0000313" key="1">
    <source>
        <dbReference type="EMBL" id="MED5015948.1"/>
    </source>
</evidence>
<dbReference type="EMBL" id="JARTLD010000003">
    <property type="protein sequence ID" value="MED5015948.1"/>
    <property type="molecule type" value="Genomic_DNA"/>
</dbReference>
<organism evidence="1 2">
    <name type="scientific">Paenibacillus chibensis</name>
    <dbReference type="NCBI Taxonomy" id="59846"/>
    <lineage>
        <taxon>Bacteria</taxon>
        <taxon>Bacillati</taxon>
        <taxon>Bacillota</taxon>
        <taxon>Bacilli</taxon>
        <taxon>Bacillales</taxon>
        <taxon>Paenibacillaceae</taxon>
        <taxon>Paenibacillus</taxon>
    </lineage>
</organism>
<keyword evidence="2" id="KW-1185">Reference proteome</keyword>
<sequence>MPAISEEHQKLLFDLEWQIINDKLLQGANGVEWLVLHATPKPNRERTLGDWLKQLIMYDHKDIHAVMRDTLTLDSDSFFKKYEFNWWMSVSYTITYLIQLKQQDYNLYFQFIWCLGKDGEQHVSE</sequence>
<reference evidence="1 2" key="1">
    <citation type="submission" date="2023-03" db="EMBL/GenBank/DDBJ databases">
        <title>Bacillus Genome Sequencing.</title>
        <authorList>
            <person name="Dunlap C."/>
        </authorList>
    </citation>
    <scope>NUCLEOTIDE SEQUENCE [LARGE SCALE GENOMIC DNA]</scope>
    <source>
        <strain evidence="1 2">NRS-52</strain>
    </source>
</reference>
<dbReference type="Proteomes" id="UP001343257">
    <property type="component" value="Unassembled WGS sequence"/>
</dbReference>
<gene>
    <name evidence="1" type="ORF">P9847_01370</name>
</gene>
<evidence type="ECO:0000313" key="2">
    <source>
        <dbReference type="Proteomes" id="UP001343257"/>
    </source>
</evidence>
<name>A0ABU6PPB1_9BACL</name>
<comment type="caution">
    <text evidence="1">The sequence shown here is derived from an EMBL/GenBank/DDBJ whole genome shotgun (WGS) entry which is preliminary data.</text>
</comment>
<proteinExistence type="predicted"/>